<organism evidence="4 5">
    <name type="scientific">Caenorhabditis angaria</name>
    <dbReference type="NCBI Taxonomy" id="860376"/>
    <lineage>
        <taxon>Eukaryota</taxon>
        <taxon>Metazoa</taxon>
        <taxon>Ecdysozoa</taxon>
        <taxon>Nematoda</taxon>
        <taxon>Chromadorea</taxon>
        <taxon>Rhabditida</taxon>
        <taxon>Rhabditina</taxon>
        <taxon>Rhabditomorpha</taxon>
        <taxon>Rhabditoidea</taxon>
        <taxon>Rhabditidae</taxon>
        <taxon>Peloderinae</taxon>
        <taxon>Caenorhabditis</taxon>
    </lineage>
</organism>
<keyword evidence="2" id="KW-0732">Signal</keyword>
<evidence type="ECO:0000256" key="1">
    <source>
        <dbReference type="SAM" id="Phobius"/>
    </source>
</evidence>
<proteinExistence type="predicted"/>
<keyword evidence="5" id="KW-1185">Reference proteome</keyword>
<dbReference type="InterPro" id="IPR002593">
    <property type="entry name" value="DX"/>
</dbReference>
<feature type="transmembrane region" description="Helical" evidence="1">
    <location>
        <begin position="193"/>
        <end position="216"/>
    </location>
</feature>
<protein>
    <recommendedName>
        <fullName evidence="3">Domain of unknown function DX domain-containing protein</fullName>
    </recommendedName>
</protein>
<accession>A0A9P1IJZ7</accession>
<feature type="domain" description="Domain of unknown function DX" evidence="3">
    <location>
        <begin position="72"/>
        <end position="136"/>
    </location>
</feature>
<keyword evidence="1" id="KW-0472">Membrane</keyword>
<evidence type="ECO:0000313" key="5">
    <source>
        <dbReference type="Proteomes" id="UP001152747"/>
    </source>
</evidence>
<evidence type="ECO:0000256" key="2">
    <source>
        <dbReference type="SAM" id="SignalP"/>
    </source>
</evidence>
<gene>
    <name evidence="4" type="ORF">CAMP_LOCUS9486</name>
</gene>
<dbReference type="Proteomes" id="UP001152747">
    <property type="component" value="Unassembled WGS sequence"/>
</dbReference>
<evidence type="ECO:0000259" key="3">
    <source>
        <dbReference type="Pfam" id="PF01666"/>
    </source>
</evidence>
<dbReference type="PANTHER" id="PTHR36157:SF2">
    <property type="entry name" value="DOMAIN OF UNKNOWN FUNCTION DX DOMAIN-CONTAINING PROTEIN"/>
    <property type="match status" value="1"/>
</dbReference>
<evidence type="ECO:0000313" key="4">
    <source>
        <dbReference type="EMBL" id="CAI5446849.1"/>
    </source>
</evidence>
<keyword evidence="1" id="KW-0812">Transmembrane</keyword>
<sequence>MMKFIVSSYFLLVFSVEFGNSEKLCDEISRVPLHSQDSCNSSQIQKTPCQNSKNQLGSCISGHCCPNYRNNFKTNKKCDENVKLDGKFEKSYCKHGFIYVVGSENEEFANGSLANSKSCDLNKDCGNGYCLNFENRSICMEKKFITKFDIAEEAEEATSNLWSTVVAGSVVGIAIAVFIGVVILIICMKIAKIFICIAVVVLLVVIGIVVGLYLTVFRF</sequence>
<name>A0A9P1IJZ7_9PELO</name>
<feature type="chain" id="PRO_5040437642" description="Domain of unknown function DX domain-containing protein" evidence="2">
    <location>
        <begin position="22"/>
        <end position="219"/>
    </location>
</feature>
<reference evidence="4" key="1">
    <citation type="submission" date="2022-11" db="EMBL/GenBank/DDBJ databases">
        <authorList>
            <person name="Kikuchi T."/>
        </authorList>
    </citation>
    <scope>NUCLEOTIDE SEQUENCE</scope>
    <source>
        <strain evidence="4">PS1010</strain>
    </source>
</reference>
<dbReference type="AlphaFoldDB" id="A0A9P1IJZ7"/>
<feature type="transmembrane region" description="Helical" evidence="1">
    <location>
        <begin position="161"/>
        <end position="186"/>
    </location>
</feature>
<comment type="caution">
    <text evidence="4">The sequence shown here is derived from an EMBL/GenBank/DDBJ whole genome shotgun (WGS) entry which is preliminary data.</text>
</comment>
<dbReference type="PANTHER" id="PTHR36157">
    <property type="entry name" value="PROTEIN CBG12671-RELATED"/>
    <property type="match status" value="1"/>
</dbReference>
<feature type="signal peptide" evidence="2">
    <location>
        <begin position="1"/>
        <end position="21"/>
    </location>
</feature>
<dbReference type="Pfam" id="PF01666">
    <property type="entry name" value="DX"/>
    <property type="match status" value="1"/>
</dbReference>
<dbReference type="EMBL" id="CANHGI010000004">
    <property type="protein sequence ID" value="CAI5446849.1"/>
    <property type="molecule type" value="Genomic_DNA"/>
</dbReference>
<keyword evidence="1" id="KW-1133">Transmembrane helix</keyword>